<organism evidence="2 3">
    <name type="scientific">Lentinula aff. detonsa</name>
    <dbReference type="NCBI Taxonomy" id="2804958"/>
    <lineage>
        <taxon>Eukaryota</taxon>
        <taxon>Fungi</taxon>
        <taxon>Dikarya</taxon>
        <taxon>Basidiomycota</taxon>
        <taxon>Agaricomycotina</taxon>
        <taxon>Agaricomycetes</taxon>
        <taxon>Agaricomycetidae</taxon>
        <taxon>Agaricales</taxon>
        <taxon>Marasmiineae</taxon>
        <taxon>Omphalotaceae</taxon>
        <taxon>Lentinula</taxon>
    </lineage>
</organism>
<evidence type="ECO:0000256" key="1">
    <source>
        <dbReference type="SAM" id="Coils"/>
    </source>
</evidence>
<keyword evidence="3" id="KW-1185">Reference proteome</keyword>
<evidence type="ECO:0000313" key="3">
    <source>
        <dbReference type="Proteomes" id="UP001163798"/>
    </source>
</evidence>
<dbReference type="Proteomes" id="UP001163798">
    <property type="component" value="Unassembled WGS sequence"/>
</dbReference>
<proteinExistence type="predicted"/>
<comment type="caution">
    <text evidence="2">The sequence shown here is derived from an EMBL/GenBank/DDBJ whole genome shotgun (WGS) entry which is preliminary data.</text>
</comment>
<dbReference type="PANTHER" id="PTHR33096:SF1">
    <property type="entry name" value="CXC1-LIKE CYSTEINE CLUSTER ASSOCIATED WITH KDZ TRANSPOSASES DOMAIN-CONTAINING PROTEIN"/>
    <property type="match status" value="1"/>
</dbReference>
<keyword evidence="1" id="KW-0175">Coiled coil</keyword>
<dbReference type="AlphaFoldDB" id="A0AA38K7D1"/>
<evidence type="ECO:0008006" key="4">
    <source>
        <dbReference type="Google" id="ProtNLM"/>
    </source>
</evidence>
<protein>
    <recommendedName>
        <fullName evidence="4">CxC1-like cysteine cluster associated with KDZ transposases domain-containing protein</fullName>
    </recommendedName>
</protein>
<dbReference type="EMBL" id="MU794373">
    <property type="protein sequence ID" value="KAJ3779694.1"/>
    <property type="molecule type" value="Genomic_DNA"/>
</dbReference>
<feature type="coiled-coil region" evidence="1">
    <location>
        <begin position="265"/>
        <end position="323"/>
    </location>
</feature>
<evidence type="ECO:0000313" key="2">
    <source>
        <dbReference type="EMBL" id="KAJ3779694.1"/>
    </source>
</evidence>
<dbReference type="Pfam" id="PF18758">
    <property type="entry name" value="KDZ"/>
    <property type="match status" value="1"/>
</dbReference>
<dbReference type="PANTHER" id="PTHR33096">
    <property type="entry name" value="CXC2 DOMAIN-CONTAINING PROTEIN"/>
    <property type="match status" value="1"/>
</dbReference>
<accession>A0AA38K7D1</accession>
<name>A0AA38K7D1_9AGAR</name>
<gene>
    <name evidence="2" type="ORF">GGU10DRAFT_280409</name>
</gene>
<dbReference type="InterPro" id="IPR040521">
    <property type="entry name" value="KDZ"/>
</dbReference>
<reference evidence="2" key="1">
    <citation type="submission" date="2022-08" db="EMBL/GenBank/DDBJ databases">
        <authorList>
            <consortium name="DOE Joint Genome Institute"/>
            <person name="Min B."/>
            <person name="Riley R."/>
            <person name="Sierra-Patev S."/>
            <person name="Naranjo-Ortiz M."/>
            <person name="Looney B."/>
            <person name="Konkel Z."/>
            <person name="Slot J.C."/>
            <person name="Sakamoto Y."/>
            <person name="Steenwyk J.L."/>
            <person name="Rokas A."/>
            <person name="Carro J."/>
            <person name="Camarero S."/>
            <person name="Ferreira P."/>
            <person name="Molpeceres G."/>
            <person name="Ruiz-Duenas F.J."/>
            <person name="Serrano A."/>
            <person name="Henrissat B."/>
            <person name="Drula E."/>
            <person name="Hughes K.W."/>
            <person name="Mata J.L."/>
            <person name="Ishikawa N.K."/>
            <person name="Vargas-Isla R."/>
            <person name="Ushijima S."/>
            <person name="Smith C.A."/>
            <person name="Ahrendt S."/>
            <person name="Andreopoulos W."/>
            <person name="He G."/>
            <person name="Labutti K."/>
            <person name="Lipzen A."/>
            <person name="Ng V."/>
            <person name="Sandor L."/>
            <person name="Barry K."/>
            <person name="Martinez A.T."/>
            <person name="Xiao Y."/>
            <person name="Gibbons J.G."/>
            <person name="Terashima K."/>
            <person name="Hibbett D.S."/>
            <person name="Grigoriev I.V."/>
        </authorList>
    </citation>
    <scope>NUCLEOTIDE SEQUENCE</scope>
    <source>
        <strain evidence="2">TFB10291</strain>
    </source>
</reference>
<sequence length="619" mass="71507">MAGGQQNGEGEEGEEDYYEDGLQVPKSVLDGCLASFTAADEARVKGSTRFFDVTANMSLLCRHDRPLFTTNMTTAGEGQYYVLALLAKLFEHLPPHTIVKVLYDIGCQLERSCRRWGFIDTHLKRTTFAVSIFHAFGHQWPCQIVYHPRKCKGYGLCDGEGAERLWHSLSRLIAYGRVAGYYARMYHLDSQLNFANEEGLHMLGAWLRRKLIACEQKYKEAEHALKACGFSEDLLRQEWAAQIEAQTRPLPRQNRKQGKSAVEEALRLRKSRDALQDQVERLQNKIIDTSTPGWEIATVELELASAKQSLRKAEGKVLKKEQALGMKQHQELRHLLNSPFLNKKMNARALKMRIRERLRSRKFELDRLERSYQKQRSEQRINDHTQDSVKRRDPGIAELARKYNRLCEEMATIIQKRKAPRNAIAPPKIEMDGLFDLDVDDDIWLDIGLGYDEDKEGEGGNAPPLWLSNENVRKGIRALLERDRCEEERDRLLTERRAMQEWFSEEWKVILAATEDKVLSSSVLYQLREWQQRMCALYVVWERTIVGVPAGDELPAWGLSEEEIVEARGVRVHGNVVIAGEEDEYDVQFEEEADELLVEHLDNLQITVNYREFQSNVRE</sequence>